<sequence length="158" mass="17241">MNVGVGGGRAAQGARAPQNAAPRGNAKASAKRRGLREYTQKSLFGQSRLIGSSRLACDNEDRHPSHLISRKGETRTREEVRFGTLNVCGGMDYKIDDVCELIKVSQMNILCINKTSGGVIKHGSFETYQCGVDQSQQGCRSASFILTERLSKCVHSHE</sequence>
<organism evidence="2 3">
    <name type="scientific">Eumeta variegata</name>
    <name type="common">Bagworm moth</name>
    <name type="synonym">Eumeta japonica</name>
    <dbReference type="NCBI Taxonomy" id="151549"/>
    <lineage>
        <taxon>Eukaryota</taxon>
        <taxon>Metazoa</taxon>
        <taxon>Ecdysozoa</taxon>
        <taxon>Arthropoda</taxon>
        <taxon>Hexapoda</taxon>
        <taxon>Insecta</taxon>
        <taxon>Pterygota</taxon>
        <taxon>Neoptera</taxon>
        <taxon>Endopterygota</taxon>
        <taxon>Lepidoptera</taxon>
        <taxon>Glossata</taxon>
        <taxon>Ditrysia</taxon>
        <taxon>Tineoidea</taxon>
        <taxon>Psychidae</taxon>
        <taxon>Oiketicinae</taxon>
        <taxon>Eumeta</taxon>
    </lineage>
</organism>
<feature type="region of interest" description="Disordered" evidence="1">
    <location>
        <begin position="1"/>
        <end position="34"/>
    </location>
</feature>
<evidence type="ECO:0000256" key="1">
    <source>
        <dbReference type="SAM" id="MobiDB-lite"/>
    </source>
</evidence>
<reference evidence="2 3" key="1">
    <citation type="journal article" date="2019" name="Commun. Biol.">
        <title>The bagworm genome reveals a unique fibroin gene that provides high tensile strength.</title>
        <authorList>
            <person name="Kono N."/>
            <person name="Nakamura H."/>
            <person name="Ohtoshi R."/>
            <person name="Tomita M."/>
            <person name="Numata K."/>
            <person name="Arakawa K."/>
        </authorList>
    </citation>
    <scope>NUCLEOTIDE SEQUENCE [LARGE SCALE GENOMIC DNA]</scope>
</reference>
<keyword evidence="3" id="KW-1185">Reference proteome</keyword>
<dbReference type="OrthoDB" id="418748at2759"/>
<feature type="compositionally biased region" description="Low complexity" evidence="1">
    <location>
        <begin position="11"/>
        <end position="26"/>
    </location>
</feature>
<accession>A0A4C1UUT2</accession>
<gene>
    <name evidence="2" type="ORF">EVAR_22890_1</name>
</gene>
<comment type="caution">
    <text evidence="2">The sequence shown here is derived from an EMBL/GenBank/DDBJ whole genome shotgun (WGS) entry which is preliminary data.</text>
</comment>
<dbReference type="EMBL" id="BGZK01000227">
    <property type="protein sequence ID" value="GBP29990.1"/>
    <property type="molecule type" value="Genomic_DNA"/>
</dbReference>
<evidence type="ECO:0000313" key="3">
    <source>
        <dbReference type="Proteomes" id="UP000299102"/>
    </source>
</evidence>
<dbReference type="Proteomes" id="UP000299102">
    <property type="component" value="Unassembled WGS sequence"/>
</dbReference>
<feature type="compositionally biased region" description="Gly residues" evidence="1">
    <location>
        <begin position="1"/>
        <end position="10"/>
    </location>
</feature>
<name>A0A4C1UUT2_EUMVA</name>
<dbReference type="AlphaFoldDB" id="A0A4C1UUT2"/>
<evidence type="ECO:0000313" key="2">
    <source>
        <dbReference type="EMBL" id="GBP29990.1"/>
    </source>
</evidence>
<protein>
    <submittedName>
        <fullName evidence="2">Uncharacterized protein</fullName>
    </submittedName>
</protein>
<proteinExistence type="predicted"/>